<evidence type="ECO:0000256" key="6">
    <source>
        <dbReference type="ARBA" id="ARBA00023004"/>
    </source>
</evidence>
<keyword evidence="4 8" id="KW-0677">Repeat</keyword>
<dbReference type="InterPro" id="IPR037225">
    <property type="entry name" value="Nuo51_FMN-bd_sf"/>
</dbReference>
<keyword evidence="7 8" id="KW-0411">Iron-sulfur</keyword>
<gene>
    <name evidence="8" type="primary">rnfC</name>
    <name evidence="11" type="ordered locus">Mlg_0814</name>
</gene>
<accession>Q0AAG9</accession>
<dbReference type="InterPro" id="IPR017896">
    <property type="entry name" value="4Fe4S_Fe-S-bd"/>
</dbReference>
<dbReference type="Pfam" id="PF01512">
    <property type="entry name" value="Complex1_51K"/>
    <property type="match status" value="1"/>
</dbReference>
<feature type="compositionally biased region" description="Basic and acidic residues" evidence="9">
    <location>
        <begin position="466"/>
        <end position="477"/>
    </location>
</feature>
<dbReference type="Pfam" id="PF13183">
    <property type="entry name" value="Fer4_8"/>
    <property type="match status" value="1"/>
</dbReference>
<dbReference type="Gene3D" id="3.40.50.11540">
    <property type="entry name" value="NADH-ubiquinone oxidoreductase 51kDa subunit"/>
    <property type="match status" value="1"/>
</dbReference>
<feature type="domain" description="4Fe-4S ferredoxin-type" evidence="10">
    <location>
        <begin position="406"/>
        <end position="437"/>
    </location>
</feature>
<dbReference type="eggNOG" id="COG4656">
    <property type="taxonomic scope" value="Bacteria"/>
</dbReference>
<dbReference type="SUPFAM" id="SSF46548">
    <property type="entry name" value="alpha-helical ferredoxin"/>
    <property type="match status" value="1"/>
</dbReference>
<dbReference type="InterPro" id="IPR011538">
    <property type="entry name" value="Nuo51_FMN-bd"/>
</dbReference>
<organism evidence="11 12">
    <name type="scientific">Alkalilimnicola ehrlichii (strain ATCC BAA-1101 / DSM 17681 / MLHE-1)</name>
    <dbReference type="NCBI Taxonomy" id="187272"/>
    <lineage>
        <taxon>Bacteria</taxon>
        <taxon>Pseudomonadati</taxon>
        <taxon>Pseudomonadota</taxon>
        <taxon>Gammaproteobacteria</taxon>
        <taxon>Chromatiales</taxon>
        <taxon>Ectothiorhodospiraceae</taxon>
        <taxon>Alkalilimnicola</taxon>
    </lineage>
</organism>
<feature type="binding site" evidence="8">
    <location>
        <position position="388"/>
    </location>
    <ligand>
        <name>[4Fe-4S] cluster</name>
        <dbReference type="ChEBI" id="CHEBI:49883"/>
        <label>2</label>
    </ligand>
</feature>
<dbReference type="GO" id="GO:0022900">
    <property type="term" value="P:electron transport chain"/>
    <property type="evidence" value="ECO:0007669"/>
    <property type="project" value="UniProtKB-UniRule"/>
</dbReference>
<dbReference type="GO" id="GO:0051539">
    <property type="term" value="F:4 iron, 4 sulfur cluster binding"/>
    <property type="evidence" value="ECO:0007669"/>
    <property type="project" value="UniProtKB-KW"/>
</dbReference>
<dbReference type="SUPFAM" id="SSF142019">
    <property type="entry name" value="Nqo1 FMN-binding domain-like"/>
    <property type="match status" value="1"/>
</dbReference>
<dbReference type="PROSITE" id="PS51379">
    <property type="entry name" value="4FE4S_FER_2"/>
    <property type="match status" value="2"/>
</dbReference>
<evidence type="ECO:0000256" key="7">
    <source>
        <dbReference type="ARBA" id="ARBA00023014"/>
    </source>
</evidence>
<evidence type="ECO:0000313" key="11">
    <source>
        <dbReference type="EMBL" id="ABI56168.1"/>
    </source>
</evidence>
<proteinExistence type="inferred from homology"/>
<feature type="region of interest" description="Disordered" evidence="9">
    <location>
        <begin position="466"/>
        <end position="515"/>
    </location>
</feature>
<dbReference type="InterPro" id="IPR017900">
    <property type="entry name" value="4Fe4S_Fe_S_CS"/>
</dbReference>
<dbReference type="InterPro" id="IPR026902">
    <property type="entry name" value="RnfC_N"/>
</dbReference>
<protein>
    <recommendedName>
        <fullName evidence="8">Ion-translocating oxidoreductase complex subunit C</fullName>
        <ecNumber evidence="8">7.-.-.-</ecNumber>
    </recommendedName>
    <alternativeName>
        <fullName evidence="8">Rnf electron transport complex subunit C</fullName>
    </alternativeName>
</protein>
<dbReference type="EC" id="7.-.-.-" evidence="8"/>
<comment type="cofactor">
    <cofactor evidence="8">
        <name>[4Fe-4S] cluster</name>
        <dbReference type="ChEBI" id="CHEBI:49883"/>
    </cofactor>
    <text evidence="8">Binds 2 [4Fe-4S] clusters per subunit.</text>
</comment>
<dbReference type="PANTHER" id="PTHR43034">
    <property type="entry name" value="ION-TRANSLOCATING OXIDOREDUCTASE COMPLEX SUBUNIT C"/>
    <property type="match status" value="1"/>
</dbReference>
<dbReference type="GO" id="GO:0009055">
    <property type="term" value="F:electron transfer activity"/>
    <property type="evidence" value="ECO:0007669"/>
    <property type="project" value="InterPro"/>
</dbReference>
<dbReference type="InterPro" id="IPR010208">
    <property type="entry name" value="Ion_transpt_RnfC/RsxC"/>
</dbReference>
<evidence type="ECO:0000256" key="8">
    <source>
        <dbReference type="HAMAP-Rule" id="MF_00461"/>
    </source>
</evidence>
<sequence>MSGGLYGFAGGLTLDGRRFTRDRPIEPGPLPRTLILPLHQHVGEPAEPVVSVGERVLRGQMVAQADNYVCAPVHASTSGTVVAIEDRQVPHPSGLAAPCIVIESDGDDRAAPPMAVIDDPAGTPARVLRARVREAGIVGLGGAAFPTAIKLNPPSDTLPDTLIANGVECDTHITCDDRLMRERPEQILDGVATAADMLNVVRIRIAVEGDKPEAARALRDALAASGLADDGRRDWAVVDVPKRYPAGSERQLIHNLTGRRVPSDGLPKDVGVITSNVGTFAAIHRAIRHGEPLIRRIVTITGDGVRRPANVEARIGTPMAELIDHCGGYHDGVYQLVMGGSLMGTALLSDDVPLIKASNCLLAATPSELPPAEPPMPCIRCGACAEACPERLAPQQIYWHTRARDYEHADDWGVFDCIECGACAWVCPSHIPLVQYFRHAKGAIAQKEQEKARAELARRRHEFRQERLEREKREQAERRRRKKAALKQGKDDRKATIDAALARARNKKKTPEKEE</sequence>
<dbReference type="AlphaFoldDB" id="Q0AAG9"/>
<comment type="function">
    <text evidence="8">Part of a membrane-bound complex that couples electron transfer with translocation of ions across the membrane.</text>
</comment>
<feature type="binding site" evidence="8">
    <location>
        <position position="378"/>
    </location>
    <ligand>
        <name>[4Fe-4S] cluster</name>
        <dbReference type="ChEBI" id="CHEBI:49883"/>
        <label>1</label>
    </ligand>
</feature>
<dbReference type="NCBIfam" id="NF003454">
    <property type="entry name" value="PRK05035.1"/>
    <property type="match status" value="1"/>
</dbReference>
<evidence type="ECO:0000256" key="1">
    <source>
        <dbReference type="ARBA" id="ARBA00022448"/>
    </source>
</evidence>
<feature type="domain" description="4Fe-4S ferredoxin-type" evidence="10">
    <location>
        <begin position="368"/>
        <end position="398"/>
    </location>
</feature>
<feature type="binding site" evidence="8">
    <location>
        <position position="423"/>
    </location>
    <ligand>
        <name>[4Fe-4S] cluster</name>
        <dbReference type="ChEBI" id="CHEBI:49883"/>
        <label>2</label>
    </ligand>
</feature>
<evidence type="ECO:0000256" key="2">
    <source>
        <dbReference type="ARBA" id="ARBA00022485"/>
    </source>
</evidence>
<dbReference type="RefSeq" id="WP_011628563.1">
    <property type="nucleotide sequence ID" value="NC_008340.1"/>
</dbReference>
<keyword evidence="8" id="KW-1278">Translocase</keyword>
<comment type="subunit">
    <text evidence="8">The complex is composed of six subunits: RnfA, RnfB, RnfC, RnfD, RnfE and RnfG.</text>
</comment>
<dbReference type="EMBL" id="CP000453">
    <property type="protein sequence ID" value="ABI56168.1"/>
    <property type="molecule type" value="Genomic_DNA"/>
</dbReference>
<evidence type="ECO:0000259" key="10">
    <source>
        <dbReference type="PROSITE" id="PS51379"/>
    </source>
</evidence>
<dbReference type="HOGENOM" id="CLU_010808_6_2_6"/>
<feature type="binding site" evidence="8">
    <location>
        <position position="381"/>
    </location>
    <ligand>
        <name>[4Fe-4S] cluster</name>
        <dbReference type="ChEBI" id="CHEBI:49883"/>
        <label>1</label>
    </ligand>
</feature>
<keyword evidence="1 8" id="KW-0813">Transport</keyword>
<evidence type="ECO:0000256" key="5">
    <source>
        <dbReference type="ARBA" id="ARBA00022982"/>
    </source>
</evidence>
<name>Q0AAG9_ALKEH</name>
<dbReference type="NCBIfam" id="TIGR01945">
    <property type="entry name" value="rnfC"/>
    <property type="match status" value="1"/>
</dbReference>
<dbReference type="HAMAP" id="MF_00461">
    <property type="entry name" value="RsxC_RnfC"/>
    <property type="match status" value="1"/>
</dbReference>
<evidence type="ECO:0000256" key="9">
    <source>
        <dbReference type="SAM" id="MobiDB-lite"/>
    </source>
</evidence>
<dbReference type="Pfam" id="PF13375">
    <property type="entry name" value="RnfC_N"/>
    <property type="match status" value="1"/>
</dbReference>
<keyword evidence="5 8" id="KW-0249">Electron transport</keyword>
<keyword evidence="3 8" id="KW-0479">Metal-binding</keyword>
<keyword evidence="12" id="KW-1185">Reference proteome</keyword>
<feature type="binding site" evidence="8">
    <location>
        <position position="417"/>
    </location>
    <ligand>
        <name>[4Fe-4S] cluster</name>
        <dbReference type="ChEBI" id="CHEBI:49883"/>
        <label>2</label>
    </ligand>
</feature>
<keyword evidence="6 8" id="KW-0408">Iron</keyword>
<dbReference type="OrthoDB" id="9767754at2"/>
<dbReference type="Proteomes" id="UP000001962">
    <property type="component" value="Chromosome"/>
</dbReference>
<keyword evidence="2 8" id="KW-0004">4Fe-4S</keyword>
<dbReference type="KEGG" id="aeh:Mlg_0814"/>
<keyword evidence="8" id="KW-1003">Cell membrane</keyword>
<evidence type="ECO:0000256" key="4">
    <source>
        <dbReference type="ARBA" id="ARBA00022737"/>
    </source>
</evidence>
<dbReference type="GO" id="GO:0005886">
    <property type="term" value="C:plasma membrane"/>
    <property type="evidence" value="ECO:0007669"/>
    <property type="project" value="UniProtKB-SubCell"/>
</dbReference>
<dbReference type="Pfam" id="PF10531">
    <property type="entry name" value="SLBB"/>
    <property type="match status" value="1"/>
</dbReference>
<feature type="binding site" evidence="8">
    <location>
        <position position="427"/>
    </location>
    <ligand>
        <name>[4Fe-4S] cluster</name>
        <dbReference type="ChEBI" id="CHEBI:49883"/>
        <label>1</label>
    </ligand>
</feature>
<feature type="binding site" evidence="8">
    <location>
        <position position="420"/>
    </location>
    <ligand>
        <name>[4Fe-4S] cluster</name>
        <dbReference type="ChEBI" id="CHEBI:49883"/>
        <label>2</label>
    </ligand>
</feature>
<keyword evidence="8" id="KW-0997">Cell inner membrane</keyword>
<comment type="subcellular location">
    <subcellularLocation>
        <location evidence="8">Cell inner membrane</location>
        <topology evidence="8">Peripheral membrane protein</topology>
    </subcellularLocation>
</comment>
<dbReference type="PANTHER" id="PTHR43034:SF2">
    <property type="entry name" value="ION-TRANSLOCATING OXIDOREDUCTASE COMPLEX SUBUNIT C"/>
    <property type="match status" value="1"/>
</dbReference>
<evidence type="ECO:0000313" key="12">
    <source>
        <dbReference type="Proteomes" id="UP000001962"/>
    </source>
</evidence>
<dbReference type="Gene3D" id="3.30.70.20">
    <property type="match status" value="1"/>
</dbReference>
<keyword evidence="8" id="KW-0472">Membrane</keyword>
<dbReference type="InterPro" id="IPR019554">
    <property type="entry name" value="Soluble_ligand-bd"/>
</dbReference>
<comment type="similarity">
    <text evidence="8">Belongs to the 4Fe4S bacterial-type ferredoxin family. RnfC subfamily.</text>
</comment>
<feature type="binding site" evidence="8">
    <location>
        <position position="384"/>
    </location>
    <ligand>
        <name>[4Fe-4S] cluster</name>
        <dbReference type="ChEBI" id="CHEBI:49883"/>
        <label>1</label>
    </ligand>
</feature>
<dbReference type="Gene3D" id="3.10.20.600">
    <property type="match status" value="1"/>
</dbReference>
<dbReference type="GO" id="GO:0046872">
    <property type="term" value="F:metal ion binding"/>
    <property type="evidence" value="ECO:0007669"/>
    <property type="project" value="UniProtKB-KW"/>
</dbReference>
<reference evidence="12" key="1">
    <citation type="submission" date="2006-08" db="EMBL/GenBank/DDBJ databases">
        <title>Complete sequence of Alkalilimnicola ehrilichei MLHE-1.</title>
        <authorList>
            <person name="Copeland A."/>
            <person name="Lucas S."/>
            <person name="Lapidus A."/>
            <person name="Barry K."/>
            <person name="Detter J.C."/>
            <person name="Glavina del Rio T."/>
            <person name="Hammon N."/>
            <person name="Israni S."/>
            <person name="Dalin E."/>
            <person name="Tice H."/>
            <person name="Pitluck S."/>
            <person name="Sims D."/>
            <person name="Brettin T."/>
            <person name="Bruce D."/>
            <person name="Han C."/>
            <person name="Tapia R."/>
            <person name="Gilna P."/>
            <person name="Schmutz J."/>
            <person name="Larimer F."/>
            <person name="Land M."/>
            <person name="Hauser L."/>
            <person name="Kyrpides N."/>
            <person name="Mikhailova N."/>
            <person name="Oremland R.S."/>
            <person name="Hoeft S.E."/>
            <person name="Switzer-Blum J."/>
            <person name="Kulp T."/>
            <person name="King G."/>
            <person name="Tabita R."/>
            <person name="Witte B."/>
            <person name="Santini J.M."/>
            <person name="Basu P."/>
            <person name="Hollibaugh J.T."/>
            <person name="Xie G."/>
            <person name="Stolz J.F."/>
            <person name="Richardson P."/>
        </authorList>
    </citation>
    <scope>NUCLEOTIDE SEQUENCE [LARGE SCALE GENOMIC DNA]</scope>
    <source>
        <strain evidence="12">ATCC BAA-1101 / DSM 17681 / MLHE-1</strain>
    </source>
</reference>
<dbReference type="PROSITE" id="PS00198">
    <property type="entry name" value="4FE4S_FER_1"/>
    <property type="match status" value="1"/>
</dbReference>
<evidence type="ECO:0000256" key="3">
    <source>
        <dbReference type="ARBA" id="ARBA00022723"/>
    </source>
</evidence>